<evidence type="ECO:0000313" key="7">
    <source>
        <dbReference type="EMBL" id="SLM41189.1"/>
    </source>
</evidence>
<reference evidence="8" key="1">
    <citation type="submission" date="2017-03" db="EMBL/GenBank/DDBJ databases">
        <authorList>
            <person name="Sharma R."/>
            <person name="Thines M."/>
        </authorList>
    </citation>
    <scope>NUCLEOTIDE SEQUENCE [LARGE SCALE GENOMIC DNA]</scope>
</reference>
<feature type="region of interest" description="Disordered" evidence="5">
    <location>
        <begin position="175"/>
        <end position="250"/>
    </location>
</feature>
<dbReference type="Pfam" id="PF02854">
    <property type="entry name" value="MIF4G"/>
    <property type="match status" value="1"/>
</dbReference>
<comment type="subcellular location">
    <subcellularLocation>
        <location evidence="1">Nucleus</location>
        <location evidence="1">Nucleolus</location>
    </subcellularLocation>
</comment>
<dbReference type="InterPro" id="IPR016024">
    <property type="entry name" value="ARM-type_fold"/>
</dbReference>
<feature type="compositionally biased region" description="Basic and acidic residues" evidence="5">
    <location>
        <begin position="46"/>
        <end position="55"/>
    </location>
</feature>
<evidence type="ECO:0000259" key="6">
    <source>
        <dbReference type="PROSITE" id="PS51366"/>
    </source>
</evidence>
<evidence type="ECO:0000256" key="2">
    <source>
        <dbReference type="ARBA" id="ARBA00006856"/>
    </source>
</evidence>
<dbReference type="EMBL" id="FWEW01003806">
    <property type="protein sequence ID" value="SLM41189.1"/>
    <property type="molecule type" value="Genomic_DNA"/>
</dbReference>
<feature type="compositionally biased region" description="Polar residues" evidence="5">
    <location>
        <begin position="117"/>
        <end position="128"/>
    </location>
</feature>
<dbReference type="InterPro" id="IPR050781">
    <property type="entry name" value="CWC22_splicing_factor"/>
</dbReference>
<dbReference type="Gene3D" id="1.25.40.180">
    <property type="match status" value="1"/>
</dbReference>
<keyword evidence="3" id="KW-0539">Nucleus</keyword>
<name>A0A1W5DE87_9LECA</name>
<comment type="similarity">
    <text evidence="2">Belongs to the CWC22 family.</text>
</comment>
<feature type="region of interest" description="Disordered" evidence="5">
    <location>
        <begin position="262"/>
        <end position="284"/>
    </location>
</feature>
<feature type="domain" description="MI" evidence="6">
    <location>
        <begin position="628"/>
        <end position="761"/>
    </location>
</feature>
<evidence type="ECO:0000256" key="4">
    <source>
        <dbReference type="SAM" id="Coils"/>
    </source>
</evidence>
<feature type="compositionally biased region" description="Basic and acidic residues" evidence="5">
    <location>
        <begin position="94"/>
        <end position="103"/>
    </location>
</feature>
<proteinExistence type="inferred from homology"/>
<organism evidence="7 8">
    <name type="scientific">Lasallia pustulata</name>
    <dbReference type="NCBI Taxonomy" id="136370"/>
    <lineage>
        <taxon>Eukaryota</taxon>
        <taxon>Fungi</taxon>
        <taxon>Dikarya</taxon>
        <taxon>Ascomycota</taxon>
        <taxon>Pezizomycotina</taxon>
        <taxon>Lecanoromycetes</taxon>
        <taxon>OSLEUM clade</taxon>
        <taxon>Umbilicariomycetidae</taxon>
        <taxon>Umbilicariales</taxon>
        <taxon>Umbilicariaceae</taxon>
        <taxon>Lasallia</taxon>
    </lineage>
</organism>
<dbReference type="GO" id="GO:0003723">
    <property type="term" value="F:RNA binding"/>
    <property type="evidence" value="ECO:0007669"/>
    <property type="project" value="InterPro"/>
</dbReference>
<sequence length="858" mass="96008">MRRPTHNAAKLPRKLLEELGVNDDNLNGGRRKRNGPRARKERRRASRVEKKESHVKPRPSGPLQHLRKVIRSPSLDDSDDDAPRNPPAGVRQGLSKESEEGARVPKSILKRPKPKNSPIQSESDSESPQLAPPMSRGVKDRLAADDAEIAALEKALGVKGKKKLPKSFEDDGLDSLLAEMDSSHEEGERKRGKKRRTDDDEWLERKRRKARGMDANDGNSRLYPEASESSGENPEAESDVNSISDGIDEDQSIDIGADSMVSSFDGLESDTQSTGPPKKKIRENPYVAPTVPPIIASSGKYIPPSLRENSTAEKQDLSRLRRQLQGLLNRLSEASLIAILGDTEKLYRDHPRQHLSSTLIDLLLGLLSDTTSLQDTFIILHAGFIAALYKVIGTDFGAQVVQRVVEEFDKFYALQTDGEASRKELRNLISLLAELYNFHVIGSGLIYDFIRIFLEGLSENNTELLLKIIRNSGPQLRHDDPSALKDVVLLLQSAVARVGEGNLSVRTKFMIETINNLKNNRMKTGVVASNVTSEHTIRMKKTLGSLNSRTIRAGEPLRIGLKDIRDTDKRGKWWLIGASYKDEDRNDQDVAALHSKLQSSPHSEDVEMVDHGGADLLQLAREQRMNTDVRRSIFVSIMSATDYRDAHLRLLKLRLKKSQELEIPKVLIHCAGAEKIYNPYYTLIARKLCSDRKLKMAFQFSLWGLFKRMGEGEEDVEEDFDEQDEQDDALGMRSVVNLAKLYGILVAEGGFGLGVLKTLNLAYLQSKTRTFVELMLITVIVHSQQGLENRRNEKPLMNIFLKLEQTPQLVRGLQYFLKKVVGKTDVASSRKDKETVKWGCKIAGTALTAIASSKVADE</sequence>
<feature type="region of interest" description="Disordered" evidence="5">
    <location>
        <begin position="1"/>
        <end position="142"/>
    </location>
</feature>
<dbReference type="SMART" id="SM00544">
    <property type="entry name" value="MA3"/>
    <property type="match status" value="1"/>
</dbReference>
<evidence type="ECO:0000256" key="5">
    <source>
        <dbReference type="SAM" id="MobiDB-lite"/>
    </source>
</evidence>
<dbReference type="InterPro" id="IPR003891">
    <property type="entry name" value="Initiation_fac_eIF4g_MI"/>
</dbReference>
<dbReference type="Proteomes" id="UP000192927">
    <property type="component" value="Unassembled WGS sequence"/>
</dbReference>
<protein>
    <submittedName>
        <fullName evidence="7">MIF4G-like, type 3</fullName>
    </submittedName>
</protein>
<evidence type="ECO:0000256" key="3">
    <source>
        <dbReference type="ARBA" id="ARBA00023242"/>
    </source>
</evidence>
<evidence type="ECO:0000313" key="8">
    <source>
        <dbReference type="Proteomes" id="UP000192927"/>
    </source>
</evidence>
<dbReference type="Pfam" id="PF02847">
    <property type="entry name" value="MA3"/>
    <property type="match status" value="1"/>
</dbReference>
<dbReference type="PANTHER" id="PTHR18034">
    <property type="entry name" value="CELL CYCLE CONTROL PROTEIN CWF22-RELATED"/>
    <property type="match status" value="1"/>
</dbReference>
<dbReference type="PROSITE" id="PS51366">
    <property type="entry name" value="MI"/>
    <property type="match status" value="1"/>
</dbReference>
<dbReference type="SUPFAM" id="SSF48371">
    <property type="entry name" value="ARM repeat"/>
    <property type="match status" value="1"/>
</dbReference>
<dbReference type="GO" id="GO:0005730">
    <property type="term" value="C:nucleolus"/>
    <property type="evidence" value="ECO:0007669"/>
    <property type="project" value="UniProtKB-SubCell"/>
</dbReference>
<dbReference type="InterPro" id="IPR003890">
    <property type="entry name" value="MIF4G-like_typ-3"/>
</dbReference>
<evidence type="ECO:0000256" key="1">
    <source>
        <dbReference type="ARBA" id="ARBA00004604"/>
    </source>
</evidence>
<dbReference type="FunFam" id="1.25.40.180:FF:000050">
    <property type="entry name" value="Nuclear protein (Sgd1), putative"/>
    <property type="match status" value="1"/>
</dbReference>
<keyword evidence="8" id="KW-1185">Reference proteome</keyword>
<feature type="compositionally biased region" description="Basic residues" evidence="5">
    <location>
        <begin position="29"/>
        <end position="45"/>
    </location>
</feature>
<dbReference type="AlphaFoldDB" id="A0A1W5DE87"/>
<dbReference type="GO" id="GO:0042274">
    <property type="term" value="P:ribosomal small subunit biogenesis"/>
    <property type="evidence" value="ECO:0007669"/>
    <property type="project" value="TreeGrafter"/>
</dbReference>
<feature type="coiled-coil region" evidence="4">
    <location>
        <begin position="310"/>
        <end position="337"/>
    </location>
</feature>
<keyword evidence="4" id="KW-0175">Coiled coil</keyword>
<accession>A0A1W5DE87</accession>
<dbReference type="PANTHER" id="PTHR18034:SF4">
    <property type="entry name" value="NUCLEOLAR MIF4G DOMAIN-CONTAINING PROTEIN 1"/>
    <property type="match status" value="1"/>
</dbReference>
<dbReference type="SMART" id="SM00543">
    <property type="entry name" value="MIF4G"/>
    <property type="match status" value="1"/>
</dbReference>